<dbReference type="EMBL" id="GEEE01020585">
    <property type="protein sequence ID" value="JAP42640.1"/>
    <property type="molecule type" value="Transcribed_RNA"/>
</dbReference>
<evidence type="ECO:0000313" key="1">
    <source>
        <dbReference type="EMBL" id="JAP42640.1"/>
    </source>
</evidence>
<organism evidence="1">
    <name type="scientific">Schistocephalus solidus</name>
    <name type="common">Tapeworm</name>
    <dbReference type="NCBI Taxonomy" id="70667"/>
    <lineage>
        <taxon>Eukaryota</taxon>
        <taxon>Metazoa</taxon>
        <taxon>Spiralia</taxon>
        <taxon>Lophotrochozoa</taxon>
        <taxon>Platyhelminthes</taxon>
        <taxon>Cestoda</taxon>
        <taxon>Eucestoda</taxon>
        <taxon>Diphyllobothriidea</taxon>
        <taxon>Diphyllobothriidae</taxon>
        <taxon>Schistocephalus</taxon>
    </lineage>
</organism>
<name>A0A0X3NU51_SCHSO</name>
<reference evidence="1" key="1">
    <citation type="submission" date="2016-01" db="EMBL/GenBank/DDBJ databases">
        <title>Reference transcriptome for the parasite Schistocephalus solidus: insights into the molecular evolution of parasitism.</title>
        <authorList>
            <person name="Hebert F.O."/>
            <person name="Grambauer S."/>
            <person name="Barber I."/>
            <person name="Landry C.R."/>
            <person name="Aubin-Horth N."/>
        </authorList>
    </citation>
    <scope>NUCLEOTIDE SEQUENCE</scope>
</reference>
<sequence length="106" mass="12377">MVTYVMFPLRIADVSTRFFIWSPVRLWTDRNSARSNLGDDRVNSTFPSSFRPCCLRTRNWIPLNDNFVLTTFQRIFAEHRLPSSRLYLVSAVCELRQATSSKQSVN</sequence>
<gene>
    <name evidence="1" type="ORF">TR165570</name>
</gene>
<protein>
    <submittedName>
        <fullName evidence="1">Uncharacterized protein</fullName>
    </submittedName>
</protein>
<dbReference type="AlphaFoldDB" id="A0A0X3NU51"/>
<proteinExistence type="predicted"/>
<accession>A0A0X3NU51</accession>